<comment type="caution">
    <text evidence="10">The sequence shown here is derived from an EMBL/GenBank/DDBJ whole genome shotgun (WGS) entry which is preliminary data.</text>
</comment>
<dbReference type="SUPFAM" id="SSF101148">
    <property type="entry name" value="Plant invertase/pectin methylesterase inhibitor"/>
    <property type="match status" value="1"/>
</dbReference>
<dbReference type="AlphaFoldDB" id="A0A843W7Y4"/>
<evidence type="ECO:0000256" key="6">
    <source>
        <dbReference type="PROSITE-ProRule" id="PRU10040"/>
    </source>
</evidence>
<keyword evidence="11" id="KW-1185">Reference proteome</keyword>
<evidence type="ECO:0000256" key="1">
    <source>
        <dbReference type="ARBA" id="ARBA00005184"/>
    </source>
</evidence>
<comment type="pathway">
    <text evidence="1 7">Glycan metabolism; pectin degradation; 2-dehydro-3-deoxy-D-gluconate from pectin: step 1/5.</text>
</comment>
<accession>A0A843W7Y4</accession>
<dbReference type="GO" id="GO:0004857">
    <property type="term" value="F:enzyme inhibitor activity"/>
    <property type="evidence" value="ECO:0007669"/>
    <property type="project" value="InterPro"/>
</dbReference>
<dbReference type="OrthoDB" id="2019149at2759"/>
<dbReference type="SMART" id="SM00856">
    <property type="entry name" value="PMEI"/>
    <property type="match status" value="1"/>
</dbReference>
<comment type="similarity">
    <text evidence="3">In the C-terminal section; belongs to the pectinesterase family.</text>
</comment>
<evidence type="ECO:0000256" key="8">
    <source>
        <dbReference type="SAM" id="MobiDB-lite"/>
    </source>
</evidence>
<dbReference type="InterPro" id="IPR011050">
    <property type="entry name" value="Pectin_lyase_fold/virulence"/>
</dbReference>
<evidence type="ECO:0000256" key="2">
    <source>
        <dbReference type="ARBA" id="ARBA00006027"/>
    </source>
</evidence>
<dbReference type="SUPFAM" id="SSF51126">
    <property type="entry name" value="Pectin lyase-like"/>
    <property type="match status" value="1"/>
</dbReference>
<dbReference type="GO" id="GO:0042545">
    <property type="term" value="P:cell wall modification"/>
    <property type="evidence" value="ECO:0007669"/>
    <property type="project" value="UniProtKB-UniRule"/>
</dbReference>
<dbReference type="InterPro" id="IPR006501">
    <property type="entry name" value="Pectinesterase_inhib_dom"/>
</dbReference>
<evidence type="ECO:0000256" key="5">
    <source>
        <dbReference type="ARBA" id="ARBA00023085"/>
    </source>
</evidence>
<dbReference type="GO" id="GO:0045490">
    <property type="term" value="P:pectin catabolic process"/>
    <property type="evidence" value="ECO:0007669"/>
    <property type="project" value="UniProtKB-UniRule"/>
</dbReference>
<feature type="compositionally biased region" description="Basic and acidic residues" evidence="8">
    <location>
        <begin position="201"/>
        <end position="213"/>
    </location>
</feature>
<feature type="domain" description="Pectinesterase inhibitor" evidence="9">
    <location>
        <begin position="52"/>
        <end position="198"/>
    </location>
</feature>
<dbReference type="NCBIfam" id="TIGR01614">
    <property type="entry name" value="PME_inhib"/>
    <property type="match status" value="1"/>
</dbReference>
<dbReference type="InterPro" id="IPR000070">
    <property type="entry name" value="Pectinesterase_cat"/>
</dbReference>
<sequence length="566" mass="61436">MDSSTSHPPLPLQPSNTVLLLFLSLLLLLPPSAISTPTPNPASINSSSLPDARLATIRSLCKSTPHPDACFDSLKLTININIIPNILGFVFQVLQSAINEAAKLSPLFAAPTGIIEKLRGSLQDCRELHEATLISLRKSSSLVQSGRNLSDVRTHLSAALTNRATCLEGLASATGPLKRVLLSSVAAAYKHVTNSLAMLPKEPRRGHPKEGRQQRRRRRLLGTAADGGFPAWLSHRDRRLLQSSDDDDNGYDTLSILTVAADGTGNFTTVSGAIAFAPNNSADRTIIIVRAGVYEENVEVPSYKPNLVLLGDGSDVTIIRGIRSNSDGWTTFRSATVAVSAEGFLARDIAFDNAAGVTKGQAVALRVNADLVAFYRCAMTGYQDTLYVHTFRQFYRECDIFGTIDFIFGNAAVVFQGCKIYARVPIPGQANAITAQGRDDPNENTGISIQNCSIMASGELTRSGQAIKTYLGRPWKLYSRTVYMQSFIDGLVDPAGWAEWVGDEGLKTLYYGEYDNTGPGSGTDDRVTWPGYHVMTYDDAIGFTVTELIAGDQWLQSTSFPFDDWV</sequence>
<dbReference type="InterPro" id="IPR035513">
    <property type="entry name" value="Invertase/methylesterase_inhib"/>
</dbReference>
<dbReference type="PROSITE" id="PS00503">
    <property type="entry name" value="PECTINESTERASE_2"/>
    <property type="match status" value="1"/>
</dbReference>
<evidence type="ECO:0000313" key="11">
    <source>
        <dbReference type="Proteomes" id="UP000652761"/>
    </source>
</evidence>
<dbReference type="Pfam" id="PF04043">
    <property type="entry name" value="PMEI"/>
    <property type="match status" value="1"/>
</dbReference>
<dbReference type="Proteomes" id="UP000652761">
    <property type="component" value="Unassembled WGS sequence"/>
</dbReference>
<dbReference type="InterPro" id="IPR012334">
    <property type="entry name" value="Pectin_lyas_fold"/>
</dbReference>
<feature type="signal peptide" evidence="7">
    <location>
        <begin position="1"/>
        <end position="35"/>
    </location>
</feature>
<dbReference type="EMBL" id="NMUH01002495">
    <property type="protein sequence ID" value="MQM00334.1"/>
    <property type="molecule type" value="Genomic_DNA"/>
</dbReference>
<name>A0A843W7Y4_COLES</name>
<dbReference type="Pfam" id="PF01095">
    <property type="entry name" value="Pectinesterase"/>
    <property type="match status" value="1"/>
</dbReference>
<keyword evidence="5 7" id="KW-0063">Aspartyl esterase</keyword>
<dbReference type="CDD" id="cd15798">
    <property type="entry name" value="PMEI-like_3"/>
    <property type="match status" value="1"/>
</dbReference>
<reference evidence="10" key="1">
    <citation type="submission" date="2017-07" db="EMBL/GenBank/DDBJ databases">
        <title>Taro Niue Genome Assembly and Annotation.</title>
        <authorList>
            <person name="Atibalentja N."/>
            <person name="Keating K."/>
            <person name="Fields C.J."/>
        </authorList>
    </citation>
    <scope>NUCLEOTIDE SEQUENCE</scope>
    <source>
        <strain evidence="10">Niue_2</strain>
        <tissue evidence="10">Leaf</tissue>
    </source>
</reference>
<evidence type="ECO:0000256" key="3">
    <source>
        <dbReference type="ARBA" id="ARBA00007786"/>
    </source>
</evidence>
<evidence type="ECO:0000313" key="10">
    <source>
        <dbReference type="EMBL" id="MQM00334.1"/>
    </source>
</evidence>
<organism evidence="10 11">
    <name type="scientific">Colocasia esculenta</name>
    <name type="common">Wild taro</name>
    <name type="synonym">Arum esculentum</name>
    <dbReference type="NCBI Taxonomy" id="4460"/>
    <lineage>
        <taxon>Eukaryota</taxon>
        <taxon>Viridiplantae</taxon>
        <taxon>Streptophyta</taxon>
        <taxon>Embryophyta</taxon>
        <taxon>Tracheophyta</taxon>
        <taxon>Spermatophyta</taxon>
        <taxon>Magnoliopsida</taxon>
        <taxon>Liliopsida</taxon>
        <taxon>Araceae</taxon>
        <taxon>Aroideae</taxon>
        <taxon>Colocasieae</taxon>
        <taxon>Colocasia</taxon>
    </lineage>
</organism>
<dbReference type="FunFam" id="2.160.20.10:FF:000001">
    <property type="entry name" value="Pectinesterase"/>
    <property type="match status" value="1"/>
</dbReference>
<dbReference type="EC" id="3.1.1.11" evidence="7"/>
<evidence type="ECO:0000256" key="7">
    <source>
        <dbReference type="RuleBase" id="RU000589"/>
    </source>
</evidence>
<keyword evidence="7" id="KW-0732">Signal</keyword>
<dbReference type="UniPathway" id="UPA00545">
    <property type="reaction ID" value="UER00823"/>
</dbReference>
<gene>
    <name evidence="10" type="ORF">Taro_033064</name>
</gene>
<dbReference type="Gene3D" id="1.20.140.40">
    <property type="entry name" value="Invertase/pectin methylesterase inhibitor family protein"/>
    <property type="match status" value="1"/>
</dbReference>
<comment type="similarity">
    <text evidence="2">In the N-terminal section; belongs to the PMEI family.</text>
</comment>
<feature type="active site" evidence="6">
    <location>
        <position position="405"/>
    </location>
</feature>
<feature type="region of interest" description="Disordered" evidence="8">
    <location>
        <begin position="200"/>
        <end position="219"/>
    </location>
</feature>
<dbReference type="SMR" id="A0A843W7Y4"/>
<proteinExistence type="inferred from homology"/>
<evidence type="ECO:0000259" key="9">
    <source>
        <dbReference type="SMART" id="SM00856"/>
    </source>
</evidence>
<keyword evidence="4 7" id="KW-0378">Hydrolase</keyword>
<dbReference type="PANTHER" id="PTHR31707">
    <property type="entry name" value="PECTINESTERASE"/>
    <property type="match status" value="1"/>
</dbReference>
<evidence type="ECO:0000256" key="4">
    <source>
        <dbReference type="ARBA" id="ARBA00022801"/>
    </source>
</evidence>
<comment type="catalytic activity">
    <reaction evidence="7">
        <text>[(1-&gt;4)-alpha-D-galacturonosyl methyl ester](n) + n H2O = [(1-&gt;4)-alpha-D-galacturonosyl](n) + n methanol + n H(+)</text>
        <dbReference type="Rhea" id="RHEA:22380"/>
        <dbReference type="Rhea" id="RHEA-COMP:14570"/>
        <dbReference type="Rhea" id="RHEA-COMP:14573"/>
        <dbReference type="ChEBI" id="CHEBI:15377"/>
        <dbReference type="ChEBI" id="CHEBI:15378"/>
        <dbReference type="ChEBI" id="CHEBI:17790"/>
        <dbReference type="ChEBI" id="CHEBI:140522"/>
        <dbReference type="ChEBI" id="CHEBI:140523"/>
        <dbReference type="EC" id="3.1.1.11"/>
    </reaction>
</comment>
<dbReference type="InterPro" id="IPR033131">
    <property type="entry name" value="Pectinesterase_Asp_AS"/>
</dbReference>
<feature type="chain" id="PRO_5033104737" description="Pectinesterase" evidence="7">
    <location>
        <begin position="36"/>
        <end position="566"/>
    </location>
</feature>
<dbReference type="GO" id="GO:0030599">
    <property type="term" value="F:pectinesterase activity"/>
    <property type="evidence" value="ECO:0007669"/>
    <property type="project" value="UniProtKB-UniRule"/>
</dbReference>
<protein>
    <recommendedName>
        <fullName evidence="7">Pectinesterase</fullName>
        <ecNumber evidence="7">3.1.1.11</ecNumber>
    </recommendedName>
</protein>
<dbReference type="Gene3D" id="2.160.20.10">
    <property type="entry name" value="Single-stranded right-handed beta-helix, Pectin lyase-like"/>
    <property type="match status" value="1"/>
</dbReference>